<gene>
    <name evidence="3" type="ORF">SAMN05216392_1017</name>
</gene>
<dbReference type="GO" id="GO:0004081">
    <property type="term" value="F:bis(5'-nucleosyl)-tetraphosphatase (asymmetrical) activity"/>
    <property type="evidence" value="ECO:0007669"/>
    <property type="project" value="TreeGrafter"/>
</dbReference>
<evidence type="ECO:0000313" key="3">
    <source>
        <dbReference type="EMBL" id="SDQ21876.1"/>
    </source>
</evidence>
<accession>A0A1H0Z471</accession>
<dbReference type="GO" id="GO:0006754">
    <property type="term" value="P:ATP biosynthetic process"/>
    <property type="evidence" value="ECO:0007669"/>
    <property type="project" value="TreeGrafter"/>
</dbReference>
<sequence length="118" mass="13429">MIKRVATSYGRNNVYPFYWDIPGGSVGSEELPKGAAIRECLEEVGLQIKIDDIIHEDSNLDNGVVYTRLVYAAHLPKNKEINVTLNPEEHTDYRWISVLNDLDGEKIVPYLVDILKNE</sequence>
<dbReference type="RefSeq" id="WP_234793108.1">
    <property type="nucleotide sequence ID" value="NZ_FNKE01000001.1"/>
</dbReference>
<dbReference type="Gene3D" id="3.90.79.10">
    <property type="entry name" value="Nucleoside Triphosphate Pyrophosphohydrolase"/>
    <property type="match status" value="1"/>
</dbReference>
<protein>
    <submittedName>
        <fullName evidence="3">8-oxo-dGTP diphosphatase</fullName>
    </submittedName>
</protein>
<dbReference type="Pfam" id="PF00293">
    <property type="entry name" value="NUDIX"/>
    <property type="match status" value="1"/>
</dbReference>
<evidence type="ECO:0000313" key="4">
    <source>
        <dbReference type="Proteomes" id="UP000182870"/>
    </source>
</evidence>
<dbReference type="PROSITE" id="PS51462">
    <property type="entry name" value="NUDIX"/>
    <property type="match status" value="1"/>
</dbReference>
<dbReference type="Proteomes" id="UP000182870">
    <property type="component" value="Unassembled WGS sequence"/>
</dbReference>
<proteinExistence type="predicted"/>
<dbReference type="InterPro" id="IPR000086">
    <property type="entry name" value="NUDIX_hydrolase_dom"/>
</dbReference>
<dbReference type="InterPro" id="IPR015797">
    <property type="entry name" value="NUDIX_hydrolase-like_dom_sf"/>
</dbReference>
<organism evidence="3 4">
    <name type="scientific">Streptococcus equinus</name>
    <name type="common">Streptococcus bovis</name>
    <dbReference type="NCBI Taxonomy" id="1335"/>
    <lineage>
        <taxon>Bacteria</taxon>
        <taxon>Bacillati</taxon>
        <taxon>Bacillota</taxon>
        <taxon>Bacilli</taxon>
        <taxon>Lactobacillales</taxon>
        <taxon>Streptococcaceae</taxon>
        <taxon>Streptococcus</taxon>
    </lineage>
</organism>
<name>A0A1H0Z471_STREI</name>
<dbReference type="AlphaFoldDB" id="A0A1H0Z471"/>
<evidence type="ECO:0000256" key="1">
    <source>
        <dbReference type="ARBA" id="ARBA00022801"/>
    </source>
</evidence>
<reference evidence="3 4" key="1">
    <citation type="submission" date="2016-10" db="EMBL/GenBank/DDBJ databases">
        <authorList>
            <person name="de Groot N.N."/>
        </authorList>
    </citation>
    <scope>NUCLEOTIDE SEQUENCE [LARGE SCALE GENOMIC DNA]</scope>
    <source>
        <strain evidence="3 4">Sb05</strain>
    </source>
</reference>
<evidence type="ECO:0000259" key="2">
    <source>
        <dbReference type="PROSITE" id="PS51462"/>
    </source>
</evidence>
<dbReference type="InterPro" id="IPR051325">
    <property type="entry name" value="Nudix_hydrolase_domain"/>
</dbReference>
<keyword evidence="1" id="KW-0378">Hydrolase</keyword>
<dbReference type="PANTHER" id="PTHR21340:SF0">
    <property type="entry name" value="BIS(5'-NUCLEOSYL)-TETRAPHOSPHATASE [ASYMMETRICAL]"/>
    <property type="match status" value="1"/>
</dbReference>
<feature type="domain" description="Nudix hydrolase" evidence="2">
    <location>
        <begin position="1"/>
        <end position="118"/>
    </location>
</feature>
<dbReference type="PANTHER" id="PTHR21340">
    <property type="entry name" value="DIADENOSINE 5,5-P1,P4-TETRAPHOSPHATE PYROPHOSPHOHYDROLASE MUTT"/>
    <property type="match status" value="1"/>
</dbReference>
<dbReference type="GO" id="GO:0006167">
    <property type="term" value="P:AMP biosynthetic process"/>
    <property type="evidence" value="ECO:0007669"/>
    <property type="project" value="TreeGrafter"/>
</dbReference>
<dbReference type="CDD" id="cd02883">
    <property type="entry name" value="NUDIX_Hydrolase"/>
    <property type="match status" value="1"/>
</dbReference>
<dbReference type="EMBL" id="FNKE01000001">
    <property type="protein sequence ID" value="SDQ21876.1"/>
    <property type="molecule type" value="Genomic_DNA"/>
</dbReference>
<dbReference type="SUPFAM" id="SSF55811">
    <property type="entry name" value="Nudix"/>
    <property type="match status" value="1"/>
</dbReference>